<dbReference type="Proteomes" id="UP000078387">
    <property type="component" value="Unassembled WGS sequence"/>
</dbReference>
<dbReference type="VEuPathDB" id="AmoebaDB:EHI_201230"/>
<dbReference type="OMA" id="VAEHWHI"/>
<name>A0A5K1URD8_ENTHI</name>
<evidence type="ECO:0000313" key="1">
    <source>
        <dbReference type="EMBL" id="GAT97174.1"/>
    </source>
</evidence>
<accession>A0A5K1URD8</accession>
<dbReference type="VEuPathDB" id="AmoebaDB:KM1_030370"/>
<dbReference type="FunFam" id="3.90.980.20:FF:000007">
    <property type="entry name" value="Uncharacterized protein"/>
    <property type="match status" value="1"/>
</dbReference>
<proteinExistence type="predicted"/>
<dbReference type="Gene3D" id="3.90.980.20">
    <property type="match status" value="1"/>
</dbReference>
<organism evidence="1 2">
    <name type="scientific">Entamoeba histolytica</name>
    <dbReference type="NCBI Taxonomy" id="5759"/>
    <lineage>
        <taxon>Eukaryota</taxon>
        <taxon>Amoebozoa</taxon>
        <taxon>Evosea</taxon>
        <taxon>Archamoebae</taxon>
        <taxon>Mastigamoebida</taxon>
        <taxon>Entamoebidae</taxon>
        <taxon>Entamoeba</taxon>
    </lineage>
</organism>
<evidence type="ECO:0000313" key="2">
    <source>
        <dbReference type="Proteomes" id="UP000078387"/>
    </source>
</evidence>
<dbReference type="AlphaFoldDB" id="A0A5K1URD8"/>
<dbReference type="VEuPathDB" id="AmoebaDB:EHI5A_160260"/>
<dbReference type="VEuPathDB" id="AmoebaDB:EHI8A_132240"/>
<dbReference type="VEuPathDB" id="AmoebaDB:EHI7A_123310"/>
<sequence length="247" mass="28731">MNTIEHCTIPVFNEYDSTPIPLETPENEEYHLKLCLCPLCKHGIEVFGSKRPVSWILICRIIIYSLMEIHKGVSYFSLKDDIHGFVATHWHIFGQLDQFKTSPNRWKKAFLDGLSHSPYFQSGTLTLKKPNFWKLRRRDCPWIKQKRCNIIEDEDDQDINQSLLLPQTTESSPIPDLNGIPTSDNTKDYLKMSVEYAKAQLNKCQWVCQNLENDSQIAQNMKMITEQLNYIHMSLNVIVTNIENSLP</sequence>
<reference evidence="1 2" key="1">
    <citation type="submission" date="2016-05" db="EMBL/GenBank/DDBJ databases">
        <title>First whole genome sequencing of Entamoeba histolytica HM1:IMSS-clone-6.</title>
        <authorList>
            <person name="Mukherjee Avik.K."/>
            <person name="Izumyama S."/>
            <person name="Nakada-Tsukui K."/>
            <person name="Nozaki T."/>
        </authorList>
    </citation>
    <scope>NUCLEOTIDE SEQUENCE [LARGE SCALE GENOMIC DNA]</scope>
    <source>
        <strain evidence="1 2">HM1:IMSS clone 6</strain>
    </source>
</reference>
<gene>
    <name evidence="1" type="ORF">CL6EHI_201230</name>
</gene>
<comment type="caution">
    <text evidence="1">The sequence shown here is derived from an EMBL/GenBank/DDBJ whole genome shotgun (WGS) entry which is preliminary data.</text>
</comment>
<protein>
    <submittedName>
        <fullName evidence="1">Uncharacterized protein</fullName>
    </submittedName>
</protein>
<dbReference type="EMBL" id="BDEQ01000001">
    <property type="protein sequence ID" value="GAT97174.1"/>
    <property type="molecule type" value="Genomic_DNA"/>
</dbReference>